<evidence type="ECO:0000313" key="12">
    <source>
        <dbReference type="EMBL" id="KIW11144.1"/>
    </source>
</evidence>
<dbReference type="GO" id="GO:0005886">
    <property type="term" value="C:plasma membrane"/>
    <property type="evidence" value="ECO:0007669"/>
    <property type="project" value="UniProtKB-SubCell"/>
</dbReference>
<dbReference type="PIRSF" id="PIRSF005508">
    <property type="entry name" value="Acr3"/>
    <property type="match status" value="1"/>
</dbReference>
<feature type="region of interest" description="Disordered" evidence="10">
    <location>
        <begin position="1"/>
        <end position="36"/>
    </location>
</feature>
<evidence type="ECO:0000256" key="3">
    <source>
        <dbReference type="ARBA" id="ARBA00022448"/>
    </source>
</evidence>
<dbReference type="VEuPathDB" id="FungiDB:PV08_10444"/>
<dbReference type="Proteomes" id="UP000053328">
    <property type="component" value="Unassembled WGS sequence"/>
</dbReference>
<keyword evidence="7 9" id="KW-1133">Transmembrane helix</keyword>
<evidence type="ECO:0000256" key="1">
    <source>
        <dbReference type="ARBA" id="ARBA00004651"/>
    </source>
</evidence>
<dbReference type="PANTHER" id="PTHR43057:SF1">
    <property type="entry name" value="ARSENICAL-RESISTANCE PROTEIN 3"/>
    <property type="match status" value="1"/>
</dbReference>
<evidence type="ECO:0000256" key="6">
    <source>
        <dbReference type="ARBA" id="ARBA00022849"/>
    </source>
</evidence>
<keyword evidence="6" id="KW-0059">Arsenical resistance</keyword>
<dbReference type="RefSeq" id="XP_016231360.1">
    <property type="nucleotide sequence ID" value="XM_016384758.1"/>
</dbReference>
<gene>
    <name evidence="12" type="ORF">PV08_10444</name>
</gene>
<feature type="transmembrane region" description="Helical" evidence="11">
    <location>
        <begin position="291"/>
        <end position="312"/>
    </location>
</feature>
<dbReference type="PANTHER" id="PTHR43057">
    <property type="entry name" value="ARSENITE EFFLUX TRANSPORTER"/>
    <property type="match status" value="1"/>
</dbReference>
<dbReference type="NCBIfam" id="TIGR00832">
    <property type="entry name" value="acr3"/>
    <property type="match status" value="1"/>
</dbReference>
<dbReference type="GO" id="GO:0015297">
    <property type="term" value="F:antiporter activity"/>
    <property type="evidence" value="ECO:0007669"/>
    <property type="project" value="UniProtKB-UniRule"/>
</dbReference>
<name>A0A0D2BIF7_9EURO</name>
<evidence type="ECO:0000313" key="13">
    <source>
        <dbReference type="Proteomes" id="UP000053328"/>
    </source>
</evidence>
<proteinExistence type="inferred from homology"/>
<dbReference type="GeneID" id="27337527"/>
<keyword evidence="13" id="KW-1185">Reference proteome</keyword>
<dbReference type="EMBL" id="KN847499">
    <property type="protein sequence ID" value="KIW11144.1"/>
    <property type="molecule type" value="Genomic_DNA"/>
</dbReference>
<dbReference type="InterPro" id="IPR038770">
    <property type="entry name" value="Na+/solute_symporter_sf"/>
</dbReference>
<feature type="transmembrane region" description="Helical" evidence="11">
    <location>
        <begin position="227"/>
        <end position="245"/>
    </location>
</feature>
<feature type="transmembrane region" description="Helical" evidence="11">
    <location>
        <begin position="157"/>
        <end position="176"/>
    </location>
</feature>
<organism evidence="12 13">
    <name type="scientific">Exophiala spinifera</name>
    <dbReference type="NCBI Taxonomy" id="91928"/>
    <lineage>
        <taxon>Eukaryota</taxon>
        <taxon>Fungi</taxon>
        <taxon>Dikarya</taxon>
        <taxon>Ascomycota</taxon>
        <taxon>Pezizomycotina</taxon>
        <taxon>Eurotiomycetes</taxon>
        <taxon>Chaetothyriomycetidae</taxon>
        <taxon>Chaetothyriales</taxon>
        <taxon>Herpotrichiellaceae</taxon>
        <taxon>Exophiala</taxon>
    </lineage>
</organism>
<dbReference type="HOGENOM" id="CLU_022869_0_0_1"/>
<keyword evidence="8 9" id="KW-0472">Membrane</keyword>
<feature type="transmembrane region" description="Helical" evidence="11">
    <location>
        <begin position="257"/>
        <end position="279"/>
    </location>
</feature>
<evidence type="ECO:0000256" key="9">
    <source>
        <dbReference type="PIRNR" id="PIRNR005508"/>
    </source>
</evidence>
<evidence type="ECO:0000256" key="8">
    <source>
        <dbReference type="ARBA" id="ARBA00023136"/>
    </source>
</evidence>
<evidence type="ECO:0000256" key="11">
    <source>
        <dbReference type="SAM" id="Phobius"/>
    </source>
</evidence>
<keyword evidence="3 9" id="KW-0813">Transport</keyword>
<dbReference type="STRING" id="91928.A0A0D2BIF7"/>
<dbReference type="OrthoDB" id="187348at2759"/>
<dbReference type="GO" id="GO:0015105">
    <property type="term" value="F:arsenite transmembrane transporter activity"/>
    <property type="evidence" value="ECO:0007669"/>
    <property type="project" value="TreeGrafter"/>
</dbReference>
<evidence type="ECO:0000256" key="7">
    <source>
        <dbReference type="ARBA" id="ARBA00022989"/>
    </source>
</evidence>
<evidence type="ECO:0000256" key="4">
    <source>
        <dbReference type="ARBA" id="ARBA00022475"/>
    </source>
</evidence>
<feature type="transmembrane region" description="Helical" evidence="11">
    <location>
        <begin position="85"/>
        <end position="104"/>
    </location>
</feature>
<keyword evidence="5 9" id="KW-0812">Transmembrane</keyword>
<accession>A0A0D2BIF7</accession>
<keyword evidence="4 9" id="KW-1003">Cell membrane</keyword>
<dbReference type="InterPro" id="IPR004706">
    <property type="entry name" value="Arsenical-R_Acr3"/>
</dbReference>
<dbReference type="Gene3D" id="1.20.1530.20">
    <property type="match status" value="1"/>
</dbReference>
<feature type="transmembrane region" description="Helical" evidence="11">
    <location>
        <begin position="125"/>
        <end position="145"/>
    </location>
</feature>
<sequence length="385" mass="42313">MSHSREDPGTLDDQNTGRHTPGLATNVDAEKQQSQGRVKQKKSAYAGLGWLDRLLVLWILLAMIVGILLGNFVDGVGPALQKGKFVDVSVPIAVGLLVMMYPILCKVKYETLHRIFGHRQIWIQLGFSVVANWIIAPVLMLGLSWTFLPDRPELRNGLIFVGLARCIAMVLIWTGLAGGDEEYCAILVAFNSVLQMVLYAPLAILFVNVISHGESFEVAYATVARSVGVFLGIPLGAAITTRLILRNINATWYDRKFLQWIAPWSLLGLLYTILVLFASQGEQVVHQVVSVVRVAAPLIVYFVVIFFLTLLITKRIGFGYKLAATQSFTAASNNFELAIAVAVATFGATSDEALATTVGPLIEVPVLISLVYVARWIAGRWNWED</sequence>
<dbReference type="GO" id="GO:0015104">
    <property type="term" value="F:antimonite transmembrane transporter activity"/>
    <property type="evidence" value="ECO:0007669"/>
    <property type="project" value="TreeGrafter"/>
</dbReference>
<reference evidence="12 13" key="1">
    <citation type="submission" date="2015-01" db="EMBL/GenBank/DDBJ databases">
        <title>The Genome Sequence of Exophiala spinifera CBS89968.</title>
        <authorList>
            <consortium name="The Broad Institute Genomics Platform"/>
            <person name="Cuomo C."/>
            <person name="de Hoog S."/>
            <person name="Gorbushina A."/>
            <person name="Stielow B."/>
            <person name="Teixiera M."/>
            <person name="Abouelleil A."/>
            <person name="Chapman S.B."/>
            <person name="Priest M."/>
            <person name="Young S.K."/>
            <person name="Wortman J."/>
            <person name="Nusbaum C."/>
            <person name="Birren B."/>
        </authorList>
    </citation>
    <scope>NUCLEOTIDE SEQUENCE [LARGE SCALE GENOMIC DNA]</scope>
    <source>
        <strain evidence="12 13">CBS 89968</strain>
    </source>
</reference>
<dbReference type="FunFam" id="1.20.1530.20:FF:000009">
    <property type="entry name" value="Arsenite transporter, ACR3 family"/>
    <property type="match status" value="1"/>
</dbReference>
<protein>
    <submittedName>
        <fullName evidence="12">Arsenical-resistance protein</fullName>
    </submittedName>
</protein>
<dbReference type="InterPro" id="IPR002657">
    <property type="entry name" value="BilAc:Na_symport/Acr3"/>
</dbReference>
<feature type="transmembrane region" description="Helical" evidence="11">
    <location>
        <begin position="50"/>
        <end position="73"/>
    </location>
</feature>
<evidence type="ECO:0000256" key="5">
    <source>
        <dbReference type="ARBA" id="ARBA00022692"/>
    </source>
</evidence>
<feature type="transmembrane region" description="Helical" evidence="11">
    <location>
        <begin position="183"/>
        <end position="207"/>
    </location>
</feature>
<comment type="subcellular location">
    <subcellularLocation>
        <location evidence="1 9">Cell membrane</location>
        <topology evidence="1 9">Multi-pass membrane protein</topology>
    </subcellularLocation>
</comment>
<dbReference type="Pfam" id="PF01758">
    <property type="entry name" value="SBF"/>
    <property type="match status" value="1"/>
</dbReference>
<dbReference type="AlphaFoldDB" id="A0A0D2BIF7"/>
<dbReference type="GO" id="GO:0046685">
    <property type="term" value="P:response to arsenic-containing substance"/>
    <property type="evidence" value="ECO:0007669"/>
    <property type="project" value="UniProtKB-KW"/>
</dbReference>
<evidence type="ECO:0000256" key="10">
    <source>
        <dbReference type="SAM" id="MobiDB-lite"/>
    </source>
</evidence>
<evidence type="ECO:0000256" key="2">
    <source>
        <dbReference type="ARBA" id="ARBA00010110"/>
    </source>
</evidence>
<comment type="similarity">
    <text evidence="2 9">Belongs to the arsenical resistance-3 (ACR3) (TC 2.A.59) family.</text>
</comment>